<comment type="caution">
    <text evidence="3">The sequence shown here is derived from an EMBL/GenBank/DDBJ whole genome shotgun (WGS) entry which is preliminary data.</text>
</comment>
<dbReference type="InterPro" id="IPR025241">
    <property type="entry name" value="DUF4190"/>
</dbReference>
<organism evidence="3 4">
    <name type="scientific">Mycolicibacterium cyprinidarum</name>
    <dbReference type="NCBI Taxonomy" id="2860311"/>
    <lineage>
        <taxon>Bacteria</taxon>
        <taxon>Bacillati</taxon>
        <taxon>Actinomycetota</taxon>
        <taxon>Actinomycetes</taxon>
        <taxon>Mycobacteriales</taxon>
        <taxon>Mycobacteriaceae</taxon>
        <taxon>Mycolicibacterium</taxon>
    </lineage>
</organism>
<proteinExistence type="predicted"/>
<protein>
    <recommendedName>
        <fullName evidence="2">DUF4190 domain-containing protein</fullName>
    </recommendedName>
</protein>
<feature type="domain" description="DUF4190" evidence="2">
    <location>
        <begin position="48"/>
        <end position="101"/>
    </location>
</feature>
<dbReference type="Proteomes" id="UP001060504">
    <property type="component" value="Unassembled WGS sequence"/>
</dbReference>
<feature type="transmembrane region" description="Helical" evidence="1">
    <location>
        <begin position="48"/>
        <end position="71"/>
    </location>
</feature>
<keyword evidence="1" id="KW-0812">Transmembrane</keyword>
<evidence type="ECO:0000259" key="2">
    <source>
        <dbReference type="Pfam" id="PF13828"/>
    </source>
</evidence>
<name>A0ABQ4V367_9MYCO</name>
<reference evidence="3 4" key="1">
    <citation type="submission" date="2021-08" db="EMBL/GenBank/DDBJ databases">
        <title>Draft genome sequence of Mycolicibacterium sp. NGTWS1702 strain.</title>
        <authorList>
            <person name="Matsumoto M."/>
            <person name="Tang B.C.C."/>
            <person name="Machida Y."/>
            <person name="Matoyama H."/>
            <person name="Kishihara T."/>
            <person name="Sato S."/>
            <person name="Kondo I."/>
            <person name="Sano M."/>
            <person name="Kato G."/>
        </authorList>
    </citation>
    <scope>NUCLEOTIDE SEQUENCE [LARGE SCALE GENOMIC DNA]</scope>
    <source>
        <strain evidence="3 4">NGTWSNA01</strain>
    </source>
</reference>
<feature type="transmembrane region" description="Helical" evidence="1">
    <location>
        <begin position="83"/>
        <end position="114"/>
    </location>
</feature>
<gene>
    <name evidence="3" type="ORF">NGTWS1702_02110</name>
</gene>
<keyword evidence="1" id="KW-0472">Membrane</keyword>
<evidence type="ECO:0000313" key="4">
    <source>
        <dbReference type="Proteomes" id="UP001060504"/>
    </source>
</evidence>
<dbReference type="Pfam" id="PF13828">
    <property type="entry name" value="DUF4190"/>
    <property type="match status" value="1"/>
</dbReference>
<evidence type="ECO:0000256" key="1">
    <source>
        <dbReference type="SAM" id="Phobius"/>
    </source>
</evidence>
<sequence>MTTPPDPYGGYPPPVPGGSRPDGYYSYPAGYPAAYPIGYPPPRTTNSLAIVSLVCAFLFAPLGIVFGHMSLSQIKKTGEEGRGLAIAGLVISYLVVAFTVLVAVVSLVFLVVMARDFDSTDHHMLINSEHRGVAAGVHGG</sequence>
<keyword evidence="1" id="KW-1133">Transmembrane helix</keyword>
<accession>A0ABQ4V367</accession>
<dbReference type="EMBL" id="BPRH01000244">
    <property type="protein sequence ID" value="GJF08827.1"/>
    <property type="molecule type" value="Genomic_DNA"/>
</dbReference>
<evidence type="ECO:0000313" key="3">
    <source>
        <dbReference type="EMBL" id="GJF08827.1"/>
    </source>
</evidence>
<keyword evidence="4" id="KW-1185">Reference proteome</keyword>